<name>A0AAV5S9C7_9BILA</name>
<reference evidence="2" key="1">
    <citation type="submission" date="2023-10" db="EMBL/GenBank/DDBJ databases">
        <title>Genome assembly of Pristionchus species.</title>
        <authorList>
            <person name="Yoshida K."/>
            <person name="Sommer R.J."/>
        </authorList>
    </citation>
    <scope>NUCLEOTIDE SEQUENCE</scope>
    <source>
        <strain evidence="2">RS0144</strain>
    </source>
</reference>
<evidence type="ECO:0000256" key="1">
    <source>
        <dbReference type="SAM" id="Phobius"/>
    </source>
</evidence>
<keyword evidence="1" id="KW-0812">Transmembrane</keyword>
<sequence>MIAYARRKLASLPYDGDRLNAKYQVKEVLNFSFSLLPSVMVSALMHTLSLVPTLLWVNGIIDYPFCCLFYFSAHSLNAPLTKLTLIVCHKSMRQRFQLIFVSRLGVKSPTMIERDTEKEGKEYFDQMKMAW</sequence>
<organism evidence="2 3">
    <name type="scientific">Pristionchus entomophagus</name>
    <dbReference type="NCBI Taxonomy" id="358040"/>
    <lineage>
        <taxon>Eukaryota</taxon>
        <taxon>Metazoa</taxon>
        <taxon>Ecdysozoa</taxon>
        <taxon>Nematoda</taxon>
        <taxon>Chromadorea</taxon>
        <taxon>Rhabditida</taxon>
        <taxon>Rhabditina</taxon>
        <taxon>Diplogasteromorpha</taxon>
        <taxon>Diplogasteroidea</taxon>
        <taxon>Neodiplogasteridae</taxon>
        <taxon>Pristionchus</taxon>
    </lineage>
</organism>
<dbReference type="PANTHER" id="PTHR47521">
    <property type="entry name" value="SERPENTINE RECEPTOR, CLASS E (EPSILON)-RELATED"/>
    <property type="match status" value="1"/>
</dbReference>
<accession>A0AAV5S9C7</accession>
<dbReference type="InterPro" id="IPR052860">
    <property type="entry name" value="NRL-GPCR1"/>
</dbReference>
<dbReference type="AlphaFoldDB" id="A0AAV5S9C7"/>
<comment type="caution">
    <text evidence="2">The sequence shown here is derived from an EMBL/GenBank/DDBJ whole genome shotgun (WGS) entry which is preliminary data.</text>
</comment>
<protein>
    <recommendedName>
        <fullName evidence="4">G protein-coupled receptor</fullName>
    </recommendedName>
</protein>
<feature type="non-terminal residue" evidence="2">
    <location>
        <position position="131"/>
    </location>
</feature>
<dbReference type="PANTHER" id="PTHR47521:SF18">
    <property type="entry name" value="G PROTEIN-COUPLED RECEPTOR-RELATED"/>
    <property type="match status" value="1"/>
</dbReference>
<evidence type="ECO:0008006" key="4">
    <source>
        <dbReference type="Google" id="ProtNLM"/>
    </source>
</evidence>
<feature type="transmembrane region" description="Helical" evidence="1">
    <location>
        <begin position="54"/>
        <end position="73"/>
    </location>
</feature>
<proteinExistence type="predicted"/>
<keyword evidence="1" id="KW-0472">Membrane</keyword>
<evidence type="ECO:0000313" key="2">
    <source>
        <dbReference type="EMBL" id="GMS78593.1"/>
    </source>
</evidence>
<keyword evidence="3" id="KW-1185">Reference proteome</keyword>
<feature type="transmembrane region" description="Helical" evidence="1">
    <location>
        <begin position="28"/>
        <end position="48"/>
    </location>
</feature>
<evidence type="ECO:0000313" key="3">
    <source>
        <dbReference type="Proteomes" id="UP001432027"/>
    </source>
</evidence>
<keyword evidence="1" id="KW-1133">Transmembrane helix</keyword>
<gene>
    <name evidence="2" type="ORF">PENTCL1PPCAC_768</name>
</gene>
<dbReference type="Proteomes" id="UP001432027">
    <property type="component" value="Unassembled WGS sequence"/>
</dbReference>
<dbReference type="EMBL" id="BTSX01000001">
    <property type="protein sequence ID" value="GMS78593.1"/>
    <property type="molecule type" value="Genomic_DNA"/>
</dbReference>